<dbReference type="AlphaFoldDB" id="A0A1F8GHS8"/>
<reference evidence="2 3" key="1">
    <citation type="journal article" date="2016" name="Nat. Commun.">
        <title>Thousands of microbial genomes shed light on interconnected biogeochemical processes in an aquifer system.</title>
        <authorList>
            <person name="Anantharaman K."/>
            <person name="Brown C.T."/>
            <person name="Hug L.A."/>
            <person name="Sharon I."/>
            <person name="Castelle C.J."/>
            <person name="Probst A.J."/>
            <person name="Thomas B.C."/>
            <person name="Singh A."/>
            <person name="Wilkins M.J."/>
            <person name="Karaoz U."/>
            <person name="Brodie E.L."/>
            <person name="Williams K.H."/>
            <person name="Hubbard S.S."/>
            <person name="Banfield J.F."/>
        </authorList>
    </citation>
    <scope>NUCLEOTIDE SEQUENCE [LARGE SCALE GENOMIC DNA]</scope>
</reference>
<comment type="caution">
    <text evidence="2">The sequence shown here is derived from an EMBL/GenBank/DDBJ whole genome shotgun (WGS) entry which is preliminary data.</text>
</comment>
<keyword evidence="1" id="KW-0812">Transmembrane</keyword>
<dbReference type="Proteomes" id="UP000178911">
    <property type="component" value="Unassembled WGS sequence"/>
</dbReference>
<evidence type="ECO:0000313" key="3">
    <source>
        <dbReference type="Proteomes" id="UP000178911"/>
    </source>
</evidence>
<organism evidence="2 3">
    <name type="scientific">Candidatus Yanofskybacteria bacterium RIFCSPLOWO2_01_FULL_43_22</name>
    <dbReference type="NCBI Taxonomy" id="1802695"/>
    <lineage>
        <taxon>Bacteria</taxon>
        <taxon>Candidatus Yanofskyibacteriota</taxon>
    </lineage>
</organism>
<evidence type="ECO:0000256" key="1">
    <source>
        <dbReference type="SAM" id="Phobius"/>
    </source>
</evidence>
<keyword evidence="1" id="KW-1133">Transmembrane helix</keyword>
<sequence length="59" mass="6850">MPPKKNLKLSPLSKRQKLPKNLAELNSLKCCHFWNKEKQMGYFLGIQTVLLVILLTVVR</sequence>
<protein>
    <submittedName>
        <fullName evidence="2">Uncharacterized protein</fullName>
    </submittedName>
</protein>
<gene>
    <name evidence="2" type="ORF">A3A13_02865</name>
</gene>
<evidence type="ECO:0000313" key="2">
    <source>
        <dbReference type="EMBL" id="OGN23989.1"/>
    </source>
</evidence>
<name>A0A1F8GHS8_9BACT</name>
<feature type="transmembrane region" description="Helical" evidence="1">
    <location>
        <begin position="40"/>
        <end position="58"/>
    </location>
</feature>
<accession>A0A1F8GHS8</accession>
<keyword evidence="1" id="KW-0472">Membrane</keyword>
<proteinExistence type="predicted"/>
<dbReference type="EMBL" id="MGKJ01000014">
    <property type="protein sequence ID" value="OGN23989.1"/>
    <property type="molecule type" value="Genomic_DNA"/>
</dbReference>